<dbReference type="GO" id="GO:0003700">
    <property type="term" value="F:DNA-binding transcription factor activity"/>
    <property type="evidence" value="ECO:0007669"/>
    <property type="project" value="InterPro"/>
</dbReference>
<dbReference type="Pfam" id="PF13489">
    <property type="entry name" value="Methyltransf_23"/>
    <property type="match status" value="1"/>
</dbReference>
<dbReference type="AlphaFoldDB" id="A0A1X6X520"/>
<dbReference type="InterPro" id="IPR007167">
    <property type="entry name" value="Fe-transptr_FeoA-like"/>
</dbReference>
<feature type="compositionally biased region" description="Basic and acidic residues" evidence="13">
    <location>
        <begin position="257"/>
        <end position="274"/>
    </location>
</feature>
<name>A0A1X6X520_9MICO</name>
<dbReference type="Gene3D" id="1.10.60.10">
    <property type="entry name" value="Iron dependent repressor, metal binding and dimerisation domain"/>
    <property type="match status" value="1"/>
</dbReference>
<dbReference type="Gene3D" id="1.10.10.10">
    <property type="entry name" value="Winged helix-like DNA-binding domain superfamily/Winged helix DNA-binding domain"/>
    <property type="match status" value="1"/>
</dbReference>
<dbReference type="PANTHER" id="PTHR33238:SF11">
    <property type="entry name" value="TRANSCRIPTIONAL REGULATOR MNTR"/>
    <property type="match status" value="1"/>
</dbReference>
<keyword evidence="9" id="KW-0010">Activator</keyword>
<evidence type="ECO:0000256" key="5">
    <source>
        <dbReference type="ARBA" id="ARBA00022491"/>
    </source>
</evidence>
<comment type="subunit">
    <text evidence="3">Homodimer.</text>
</comment>
<dbReference type="Pfam" id="PF01325">
    <property type="entry name" value="Fe_dep_repress"/>
    <property type="match status" value="1"/>
</dbReference>
<dbReference type="GO" id="GO:0016491">
    <property type="term" value="F:oxidoreductase activity"/>
    <property type="evidence" value="ECO:0007669"/>
    <property type="project" value="UniProtKB-KW"/>
</dbReference>
<dbReference type="SUPFAM" id="SSF47979">
    <property type="entry name" value="Iron-dependent repressor protein, dimerization domain"/>
    <property type="match status" value="1"/>
</dbReference>
<keyword evidence="16" id="KW-1185">Reference proteome</keyword>
<evidence type="ECO:0000256" key="12">
    <source>
        <dbReference type="ARBA" id="ARBA00032593"/>
    </source>
</evidence>
<feature type="region of interest" description="Disordered" evidence="13">
    <location>
        <begin position="250"/>
        <end position="274"/>
    </location>
</feature>
<dbReference type="OrthoDB" id="9791355at2"/>
<keyword evidence="8" id="KW-0238">DNA-binding</keyword>
<evidence type="ECO:0000256" key="2">
    <source>
        <dbReference type="ARBA" id="ARBA00007871"/>
    </source>
</evidence>
<dbReference type="GO" id="GO:0046914">
    <property type="term" value="F:transition metal ion binding"/>
    <property type="evidence" value="ECO:0007669"/>
    <property type="project" value="InterPro"/>
</dbReference>
<keyword evidence="5" id="KW-0678">Repressor</keyword>
<evidence type="ECO:0000313" key="16">
    <source>
        <dbReference type="Proteomes" id="UP000195981"/>
    </source>
</evidence>
<dbReference type="Gene3D" id="2.30.30.90">
    <property type="match status" value="1"/>
</dbReference>
<evidence type="ECO:0000256" key="8">
    <source>
        <dbReference type="ARBA" id="ARBA00023125"/>
    </source>
</evidence>
<accession>A0A1X6X520</accession>
<dbReference type="PROSITE" id="PS50944">
    <property type="entry name" value="HTH_DTXR"/>
    <property type="match status" value="1"/>
</dbReference>
<keyword evidence="7" id="KW-0805">Transcription regulation</keyword>
<evidence type="ECO:0000256" key="13">
    <source>
        <dbReference type="SAM" id="MobiDB-lite"/>
    </source>
</evidence>
<keyword evidence="6" id="KW-0408">Iron</keyword>
<feature type="domain" description="HTH dtxR-type" evidence="14">
    <location>
        <begin position="6"/>
        <end position="68"/>
    </location>
</feature>
<dbReference type="InterPro" id="IPR008988">
    <property type="entry name" value="Transcriptional_repressor_C"/>
</dbReference>
<dbReference type="Proteomes" id="UP000195981">
    <property type="component" value="Unassembled WGS sequence"/>
</dbReference>
<dbReference type="GO" id="GO:0046983">
    <property type="term" value="F:protein dimerization activity"/>
    <property type="evidence" value="ECO:0007669"/>
    <property type="project" value="InterPro"/>
</dbReference>
<feature type="compositionally biased region" description="Basic and acidic residues" evidence="13">
    <location>
        <begin position="455"/>
        <end position="483"/>
    </location>
</feature>
<comment type="subcellular location">
    <subcellularLocation>
        <location evidence="1">Cytoplasm</location>
    </subcellularLocation>
</comment>
<comment type="similarity">
    <text evidence="2">Belongs to the DtxR/MntR family.</text>
</comment>
<dbReference type="PANTHER" id="PTHR33238">
    <property type="entry name" value="IRON (METAL) DEPENDENT REPRESSOR, DTXR FAMILY"/>
    <property type="match status" value="1"/>
</dbReference>
<protein>
    <recommendedName>
        <fullName evidence="12">Manganese transport regulator</fullName>
    </recommendedName>
</protein>
<dbReference type="SMART" id="SM00899">
    <property type="entry name" value="FeoA"/>
    <property type="match status" value="1"/>
</dbReference>
<evidence type="ECO:0000256" key="10">
    <source>
        <dbReference type="ARBA" id="ARBA00023163"/>
    </source>
</evidence>
<evidence type="ECO:0000256" key="11">
    <source>
        <dbReference type="ARBA" id="ARBA00023211"/>
    </source>
</evidence>
<dbReference type="GO" id="GO:0005737">
    <property type="term" value="C:cytoplasm"/>
    <property type="evidence" value="ECO:0007669"/>
    <property type="project" value="UniProtKB-SubCell"/>
</dbReference>
<sequence length="535" mass="55783">MDPDALTTVAQDYLKAIWSRTEWGDALLTTGDLAARMGAAPATVTETVRRLAGQGLLEYTPYRPVTLTPMGRDCAVAMVRRHRLLETYLVTALGYGWDEVHDEAERLEHAASPGLIERIDKALGHPTADPHGDPIPAADGTTALPEGTLLLRDLTEAGPVEVVRVSDADPGALVAARALGLVPGARGEVRGCEPLTVVVADATETEVPDDVAAAVRVRPVGRGDGGAVAEPGSDAVPLAAADAVPVAASDAEPGPVAERDRADHAVEESIGSPREHWEERYRDAPVWSGSVNATTAAVVERLEADGVDGTGPVEAGRALDLGCGEGADAIWLASRGWDVIATDISATAVARAADAARAAETAQAAEAARAVEAARTDGSLRVRFIAQDLEPWAAGEGGAGGALEGPFDLVTSSFLHSRAALGRTAILRQAARVLAPGGHLLVVSHAAPPPWSRHAQHDDHAQHDGHTQNDEAAGHDEHTHHDSMGLLPPAEEIAALGLPAGQWRTVLAETRTRIAQGPDGQEAELEDGVILLRRA</sequence>
<dbReference type="SUPFAM" id="SSF46785">
    <property type="entry name" value="Winged helix' DNA-binding domain"/>
    <property type="match status" value="1"/>
</dbReference>
<dbReference type="CDD" id="cd02440">
    <property type="entry name" value="AdoMet_MTases"/>
    <property type="match status" value="1"/>
</dbReference>
<dbReference type="InterPro" id="IPR038157">
    <property type="entry name" value="FeoA_core_dom"/>
</dbReference>
<dbReference type="SUPFAM" id="SSF50037">
    <property type="entry name" value="C-terminal domain of transcriptional repressors"/>
    <property type="match status" value="1"/>
</dbReference>
<dbReference type="Pfam" id="PF04023">
    <property type="entry name" value="FeoA"/>
    <property type="match status" value="1"/>
</dbReference>
<dbReference type="GO" id="GO:0045892">
    <property type="term" value="P:negative regulation of DNA-templated transcription"/>
    <property type="evidence" value="ECO:0007669"/>
    <property type="project" value="TreeGrafter"/>
</dbReference>
<dbReference type="InterPro" id="IPR029063">
    <property type="entry name" value="SAM-dependent_MTases_sf"/>
</dbReference>
<keyword evidence="11" id="KW-0464">Manganese</keyword>
<dbReference type="GO" id="GO:0003677">
    <property type="term" value="F:DNA binding"/>
    <property type="evidence" value="ECO:0007669"/>
    <property type="project" value="UniProtKB-KW"/>
</dbReference>
<dbReference type="EMBL" id="FWFG01000094">
    <property type="protein sequence ID" value="SLM94087.1"/>
    <property type="molecule type" value="Genomic_DNA"/>
</dbReference>
<dbReference type="Gene3D" id="3.40.50.150">
    <property type="entry name" value="Vaccinia Virus protein VP39"/>
    <property type="match status" value="1"/>
</dbReference>
<evidence type="ECO:0000256" key="9">
    <source>
        <dbReference type="ARBA" id="ARBA00023159"/>
    </source>
</evidence>
<evidence type="ECO:0000256" key="7">
    <source>
        <dbReference type="ARBA" id="ARBA00023015"/>
    </source>
</evidence>
<dbReference type="InterPro" id="IPR022689">
    <property type="entry name" value="Iron_dep_repressor"/>
</dbReference>
<keyword evidence="4" id="KW-0963">Cytoplasm</keyword>
<proteinExistence type="inferred from homology"/>
<gene>
    <name evidence="15" type="ORF">FM110_10930</name>
</gene>
<dbReference type="InterPro" id="IPR036390">
    <property type="entry name" value="WH_DNA-bd_sf"/>
</dbReference>
<dbReference type="InterPro" id="IPR001367">
    <property type="entry name" value="Fe_dep_repressor"/>
</dbReference>
<evidence type="ECO:0000313" key="15">
    <source>
        <dbReference type="EMBL" id="SLM94087.1"/>
    </source>
</evidence>
<dbReference type="InterPro" id="IPR036421">
    <property type="entry name" value="Fe_dep_repressor_sf"/>
</dbReference>
<feature type="region of interest" description="Disordered" evidence="13">
    <location>
        <begin position="449"/>
        <end position="485"/>
    </location>
</feature>
<dbReference type="FunFam" id="1.10.60.10:FF:000004">
    <property type="entry name" value="DtxR family transcriptional regulator"/>
    <property type="match status" value="1"/>
</dbReference>
<keyword evidence="10" id="KW-0804">Transcription</keyword>
<keyword evidence="15" id="KW-0560">Oxidoreductase</keyword>
<evidence type="ECO:0000259" key="14">
    <source>
        <dbReference type="PROSITE" id="PS50944"/>
    </source>
</evidence>
<dbReference type="InterPro" id="IPR036388">
    <property type="entry name" value="WH-like_DNA-bd_sf"/>
</dbReference>
<dbReference type="InterPro" id="IPR050536">
    <property type="entry name" value="DtxR_MntR_Metal-Reg"/>
</dbReference>
<dbReference type="SUPFAM" id="SSF53335">
    <property type="entry name" value="S-adenosyl-L-methionine-dependent methyltransferases"/>
    <property type="match status" value="1"/>
</dbReference>
<evidence type="ECO:0000256" key="1">
    <source>
        <dbReference type="ARBA" id="ARBA00004496"/>
    </source>
</evidence>
<dbReference type="InterPro" id="IPR022687">
    <property type="entry name" value="HTH_DTXR"/>
</dbReference>
<dbReference type="SMART" id="SM00529">
    <property type="entry name" value="HTH_DTXR"/>
    <property type="match status" value="1"/>
</dbReference>
<evidence type="ECO:0000256" key="3">
    <source>
        <dbReference type="ARBA" id="ARBA00011738"/>
    </source>
</evidence>
<organism evidence="15 16">
    <name type="scientific">Brachybacterium nesterenkovii</name>
    <dbReference type="NCBI Taxonomy" id="47847"/>
    <lineage>
        <taxon>Bacteria</taxon>
        <taxon>Bacillati</taxon>
        <taxon>Actinomycetota</taxon>
        <taxon>Actinomycetes</taxon>
        <taxon>Micrococcales</taxon>
        <taxon>Dermabacteraceae</taxon>
        <taxon>Brachybacterium</taxon>
    </lineage>
</organism>
<evidence type="ECO:0000256" key="4">
    <source>
        <dbReference type="ARBA" id="ARBA00022490"/>
    </source>
</evidence>
<dbReference type="Pfam" id="PF02742">
    <property type="entry name" value="Fe_dep_repr_C"/>
    <property type="match status" value="1"/>
</dbReference>
<reference evidence="15 16" key="1">
    <citation type="submission" date="2017-02" db="EMBL/GenBank/DDBJ databases">
        <authorList>
            <person name="Peterson S.W."/>
        </authorList>
    </citation>
    <scope>NUCLEOTIDE SEQUENCE [LARGE SCALE GENOMIC DNA]</scope>
    <source>
        <strain evidence="15 16">CIP104813</strain>
    </source>
</reference>
<dbReference type="RefSeq" id="WP_087104794.1">
    <property type="nucleotide sequence ID" value="NZ_FWFG01000094.1"/>
</dbReference>
<evidence type="ECO:0000256" key="6">
    <source>
        <dbReference type="ARBA" id="ARBA00023004"/>
    </source>
</evidence>